<protein>
    <recommendedName>
        <fullName evidence="4">ZP domain-containing protein</fullName>
    </recommendedName>
</protein>
<evidence type="ECO:0000259" key="4">
    <source>
        <dbReference type="PROSITE" id="PS51034"/>
    </source>
</evidence>
<dbReference type="PROSITE" id="PS51034">
    <property type="entry name" value="ZP_2"/>
    <property type="match status" value="1"/>
</dbReference>
<dbReference type="InterPro" id="IPR001507">
    <property type="entry name" value="ZP_dom"/>
</dbReference>
<evidence type="ECO:0000256" key="3">
    <source>
        <dbReference type="SAM" id="SignalP"/>
    </source>
</evidence>
<dbReference type="GeneTree" id="ENSGT00660000097179"/>
<evidence type="ECO:0000256" key="1">
    <source>
        <dbReference type="ARBA" id="ARBA00022729"/>
    </source>
</evidence>
<dbReference type="Pfam" id="PF23344">
    <property type="entry name" value="ZP-N"/>
    <property type="match status" value="1"/>
</dbReference>
<dbReference type="InParanoid" id="H2ZNI2"/>
<keyword evidence="1 3" id="KW-0732">Signal</keyword>
<organism evidence="5 6">
    <name type="scientific">Ciona savignyi</name>
    <name type="common">Pacific transparent sea squirt</name>
    <dbReference type="NCBI Taxonomy" id="51511"/>
    <lineage>
        <taxon>Eukaryota</taxon>
        <taxon>Metazoa</taxon>
        <taxon>Chordata</taxon>
        <taxon>Tunicata</taxon>
        <taxon>Ascidiacea</taxon>
        <taxon>Phlebobranchia</taxon>
        <taxon>Cionidae</taxon>
        <taxon>Ciona</taxon>
    </lineage>
</organism>
<dbReference type="PANTHER" id="PTHR14002:SF43">
    <property type="entry name" value="DELTA-LIKE PROTEIN"/>
    <property type="match status" value="1"/>
</dbReference>
<evidence type="ECO:0000313" key="5">
    <source>
        <dbReference type="Ensembl" id="ENSCSAVP00000019148.1"/>
    </source>
</evidence>
<evidence type="ECO:0000313" key="6">
    <source>
        <dbReference type="Proteomes" id="UP000007875"/>
    </source>
</evidence>
<dbReference type="PANTHER" id="PTHR14002">
    <property type="entry name" value="ENDOGLIN/TGF-BETA RECEPTOR TYPE III"/>
    <property type="match status" value="1"/>
</dbReference>
<keyword evidence="2" id="KW-1015">Disulfide bond</keyword>
<accession>H2ZNI2</accession>
<feature type="chain" id="PRO_5003579440" description="ZP domain-containing protein" evidence="3">
    <location>
        <begin position="21"/>
        <end position="197"/>
    </location>
</feature>
<dbReference type="HOGENOM" id="CLU_1207143_0_0_1"/>
<dbReference type="InterPro" id="IPR055356">
    <property type="entry name" value="ZP-N"/>
</dbReference>
<dbReference type="OMA" id="ECKSHEI"/>
<keyword evidence="6" id="KW-1185">Reference proteome</keyword>
<dbReference type="Proteomes" id="UP000007875">
    <property type="component" value="Unassembled WGS sequence"/>
</dbReference>
<evidence type="ECO:0000256" key="2">
    <source>
        <dbReference type="ARBA" id="ARBA00023157"/>
    </source>
</evidence>
<reference evidence="5" key="3">
    <citation type="submission" date="2025-09" db="UniProtKB">
        <authorList>
            <consortium name="Ensembl"/>
        </authorList>
    </citation>
    <scope>IDENTIFICATION</scope>
</reference>
<proteinExistence type="predicted"/>
<feature type="domain" description="ZP" evidence="4">
    <location>
        <begin position="66"/>
        <end position="197"/>
    </location>
</feature>
<dbReference type="Gene3D" id="2.60.40.3210">
    <property type="entry name" value="Zona pellucida, ZP-N domain"/>
    <property type="match status" value="1"/>
</dbReference>
<sequence length="197" mass="20621">MKDSILLLLVALALCISVDAGSGIGVCTTSDDCQSTPFSHCVSNNCICKAGFIDISDTCVANVVTTCQSNSIKVSVPKATFASSGIDPTSAHIGGNYACVGHAEDNTIIFSLRGMLRESCNTKVVANKTHIIYSNFISANETTDGIIITGPRSTLPFQCVFSTNQNSTIGVNASVPSIVLPPKPSSTGDFQYLLQTC</sequence>
<dbReference type="AlphaFoldDB" id="H2ZNI2"/>
<reference evidence="6" key="1">
    <citation type="submission" date="2003-08" db="EMBL/GenBank/DDBJ databases">
        <authorList>
            <person name="Birren B."/>
            <person name="Nusbaum C."/>
            <person name="Abebe A."/>
            <person name="Abouelleil A."/>
            <person name="Adekoya E."/>
            <person name="Ait-zahra M."/>
            <person name="Allen N."/>
            <person name="Allen T."/>
            <person name="An P."/>
            <person name="Anderson M."/>
            <person name="Anderson S."/>
            <person name="Arachchi H."/>
            <person name="Armbruster J."/>
            <person name="Bachantsang P."/>
            <person name="Baldwin J."/>
            <person name="Barry A."/>
            <person name="Bayul T."/>
            <person name="Blitshsteyn B."/>
            <person name="Bloom T."/>
            <person name="Blye J."/>
            <person name="Boguslavskiy L."/>
            <person name="Borowsky M."/>
            <person name="Boukhgalter B."/>
            <person name="Brunache A."/>
            <person name="Butler J."/>
            <person name="Calixte N."/>
            <person name="Calvo S."/>
            <person name="Camarata J."/>
            <person name="Campo K."/>
            <person name="Chang J."/>
            <person name="Cheshatsang Y."/>
            <person name="Citroen M."/>
            <person name="Collymore A."/>
            <person name="Considine T."/>
            <person name="Cook A."/>
            <person name="Cooke P."/>
            <person name="Corum B."/>
            <person name="Cuomo C."/>
            <person name="David R."/>
            <person name="Dawoe T."/>
            <person name="Degray S."/>
            <person name="Dodge S."/>
            <person name="Dooley K."/>
            <person name="Dorje P."/>
            <person name="Dorjee K."/>
            <person name="Dorris L."/>
            <person name="Duffey N."/>
            <person name="Dupes A."/>
            <person name="Elkins T."/>
            <person name="Engels R."/>
            <person name="Erickson J."/>
            <person name="Farina A."/>
            <person name="Faro S."/>
            <person name="Ferreira P."/>
            <person name="Fischer H."/>
            <person name="Fitzgerald M."/>
            <person name="Foley K."/>
            <person name="Gage D."/>
            <person name="Galagan J."/>
            <person name="Gearin G."/>
            <person name="Gnerre S."/>
            <person name="Gnirke A."/>
            <person name="Goyette A."/>
            <person name="Graham J."/>
            <person name="Grandbois E."/>
            <person name="Gyaltsen K."/>
            <person name="Hafez N."/>
            <person name="Hagopian D."/>
            <person name="Hagos B."/>
            <person name="Hall J."/>
            <person name="Hatcher B."/>
            <person name="Heller A."/>
            <person name="Higgins H."/>
            <person name="Honan T."/>
            <person name="Horn A."/>
            <person name="Houde N."/>
            <person name="Hughes L."/>
            <person name="Hulme W."/>
            <person name="Husby E."/>
            <person name="Iliev I."/>
            <person name="Jaffe D."/>
            <person name="Jones C."/>
            <person name="Kamal M."/>
            <person name="Kamat A."/>
            <person name="Kamvysselis M."/>
            <person name="Karlsson E."/>
            <person name="Kells C."/>
            <person name="Kieu A."/>
            <person name="Kisner P."/>
            <person name="Kodira C."/>
            <person name="Kulbokas E."/>
            <person name="Labutti K."/>
            <person name="Lama D."/>
            <person name="Landers T."/>
            <person name="Leger J."/>
            <person name="Levine S."/>
            <person name="Lewis D."/>
            <person name="Lewis T."/>
            <person name="Lindblad-toh K."/>
            <person name="Liu X."/>
            <person name="Lokyitsang T."/>
            <person name="Lokyitsang Y."/>
            <person name="Lucien O."/>
            <person name="Lui A."/>
            <person name="Ma L.J."/>
            <person name="Mabbitt R."/>
            <person name="Macdonald J."/>
            <person name="Maclean C."/>
            <person name="Major J."/>
            <person name="Manning J."/>
            <person name="Marabella R."/>
            <person name="Maru K."/>
            <person name="Matthews C."/>
            <person name="Mauceli E."/>
            <person name="Mccarthy M."/>
            <person name="Mcdonough S."/>
            <person name="Mcghee T."/>
            <person name="Meldrim J."/>
            <person name="Meneus L."/>
            <person name="Mesirov J."/>
            <person name="Mihalev A."/>
            <person name="Mihova T."/>
            <person name="Mikkelsen T."/>
            <person name="Mlenga V."/>
            <person name="Moru K."/>
            <person name="Mozes J."/>
            <person name="Mulrain L."/>
            <person name="Munson G."/>
            <person name="Naylor J."/>
            <person name="Newes C."/>
            <person name="Nguyen C."/>
            <person name="Nguyen N."/>
            <person name="Nguyen T."/>
            <person name="Nicol R."/>
            <person name="Nielsen C."/>
            <person name="Nizzari M."/>
            <person name="Norbu C."/>
            <person name="Norbu N."/>
            <person name="O'donnell P."/>
            <person name="Okoawo O."/>
            <person name="O'leary S."/>
            <person name="Omotosho B."/>
            <person name="O'neill K."/>
            <person name="Osman S."/>
            <person name="Parker S."/>
            <person name="Perrin D."/>
            <person name="Phunkhang P."/>
            <person name="Piqani B."/>
            <person name="Purcell S."/>
            <person name="Rachupka T."/>
            <person name="Ramasamy U."/>
            <person name="Rameau R."/>
            <person name="Ray V."/>
            <person name="Raymond C."/>
            <person name="Retta R."/>
            <person name="Richardson S."/>
            <person name="Rise C."/>
            <person name="Rodriguez J."/>
            <person name="Rogers J."/>
            <person name="Rogov P."/>
            <person name="Rutman M."/>
            <person name="Schupbach R."/>
            <person name="Seaman C."/>
            <person name="Settipalli S."/>
            <person name="Sharpe T."/>
            <person name="Sheridan J."/>
            <person name="Sherpa N."/>
            <person name="Shi J."/>
            <person name="Smirnov S."/>
            <person name="Smith C."/>
            <person name="Sougnez C."/>
            <person name="Spencer B."/>
            <person name="Stalker J."/>
            <person name="Stange-thomann N."/>
            <person name="Stavropoulos S."/>
            <person name="Stetson K."/>
            <person name="Stone C."/>
            <person name="Stone S."/>
            <person name="Stubbs M."/>
            <person name="Talamas J."/>
            <person name="Tchuinga P."/>
            <person name="Tenzing P."/>
            <person name="Tesfaye S."/>
            <person name="Theodore J."/>
            <person name="Thoulutsang Y."/>
            <person name="Topham K."/>
            <person name="Towey S."/>
            <person name="Tsamla T."/>
            <person name="Tsomo N."/>
            <person name="Vallee D."/>
            <person name="Vassiliev H."/>
            <person name="Venkataraman V."/>
            <person name="Vinson J."/>
            <person name="Vo A."/>
            <person name="Wade C."/>
            <person name="Wang S."/>
            <person name="Wangchuk T."/>
            <person name="Wangdi T."/>
            <person name="Whittaker C."/>
            <person name="Wilkinson J."/>
            <person name="Wu Y."/>
            <person name="Wyman D."/>
            <person name="Yadav S."/>
            <person name="Yang S."/>
            <person name="Yang X."/>
            <person name="Yeager S."/>
            <person name="Yee E."/>
            <person name="Young G."/>
            <person name="Zainoun J."/>
            <person name="Zembeck L."/>
            <person name="Zimmer A."/>
            <person name="Zody M."/>
            <person name="Lander E."/>
        </authorList>
    </citation>
    <scope>NUCLEOTIDE SEQUENCE [LARGE SCALE GENOMIC DNA]</scope>
</reference>
<name>H2ZNI2_CIOSA</name>
<feature type="signal peptide" evidence="3">
    <location>
        <begin position="1"/>
        <end position="20"/>
    </location>
</feature>
<reference evidence="5" key="2">
    <citation type="submission" date="2025-08" db="UniProtKB">
        <authorList>
            <consortium name="Ensembl"/>
        </authorList>
    </citation>
    <scope>IDENTIFICATION</scope>
</reference>
<dbReference type="Ensembl" id="ENSCSAVT00000019355.1">
    <property type="protein sequence ID" value="ENSCSAVP00000019148.1"/>
    <property type="gene ID" value="ENSCSAVG00000011247.1"/>
</dbReference>